<keyword evidence="4" id="KW-0411">Iron-sulfur</keyword>
<dbReference type="PANTHER" id="PTHR43498">
    <property type="entry name" value="FERREDOXIN:COB-COM HETERODISULFIDE REDUCTASE SUBUNIT A"/>
    <property type="match status" value="1"/>
</dbReference>
<evidence type="ECO:0000256" key="1">
    <source>
        <dbReference type="ARBA" id="ARBA00022723"/>
    </source>
</evidence>
<keyword evidence="1" id="KW-0479">Metal-binding</keyword>
<dbReference type="RefSeq" id="WP_284292633.1">
    <property type="nucleotide sequence ID" value="NZ_BSUK01000001.1"/>
</dbReference>
<reference evidence="6" key="1">
    <citation type="journal article" date="2019" name="Int. J. Syst. Evol. Microbiol.">
        <title>The Global Catalogue of Microorganisms (GCM) 10K type strain sequencing project: providing services to taxonomists for standard genome sequencing and annotation.</title>
        <authorList>
            <consortium name="The Broad Institute Genomics Platform"/>
            <consortium name="The Broad Institute Genome Sequencing Center for Infectious Disease"/>
            <person name="Wu L."/>
            <person name="Ma J."/>
        </authorList>
    </citation>
    <scope>NUCLEOTIDE SEQUENCE [LARGE SCALE GENOMIC DNA]</scope>
    <source>
        <strain evidence="6">NBRC 106348</strain>
    </source>
</reference>
<evidence type="ECO:0008006" key="7">
    <source>
        <dbReference type="Google" id="ProtNLM"/>
    </source>
</evidence>
<dbReference type="Gene3D" id="2.60.120.260">
    <property type="entry name" value="Galactose-binding domain-like"/>
    <property type="match status" value="1"/>
</dbReference>
<dbReference type="SUPFAM" id="SSF49785">
    <property type="entry name" value="Galactose-binding domain-like"/>
    <property type="match status" value="1"/>
</dbReference>
<keyword evidence="2" id="KW-0560">Oxidoreductase</keyword>
<protein>
    <recommendedName>
        <fullName evidence="7">FAD dependent oxidoreductase</fullName>
    </recommendedName>
</protein>
<name>A0ABQ6I141_9MICO</name>
<dbReference type="InterPro" id="IPR008979">
    <property type="entry name" value="Galactose-bd-like_sf"/>
</dbReference>
<evidence type="ECO:0000256" key="3">
    <source>
        <dbReference type="ARBA" id="ARBA00023004"/>
    </source>
</evidence>
<evidence type="ECO:0000256" key="4">
    <source>
        <dbReference type="ARBA" id="ARBA00023014"/>
    </source>
</evidence>
<gene>
    <name evidence="5" type="ORF">GCM10025864_14220</name>
</gene>
<evidence type="ECO:0000313" key="5">
    <source>
        <dbReference type="EMBL" id="GMA23663.1"/>
    </source>
</evidence>
<accession>A0ABQ6I141</accession>
<sequence length="403" mass="43858">MYSDGTYDIPLRVLYARDLANLWVAGRDISASHVAFGSTRVMATCAILGEAVGIAAAVAAWNGCRPQQVATTHLTELRRALVRADASVQGIGHDDPEDLALQARVTASSTSTQLTVPPEPAAESLALDRSIGVVLPVDPALEEIRLLVEADEPTTVGARLHATSHPRNYLPGAEVAKASVDVSSTGPTWVALPLVWRPAEPANAFLVLDSNPHLRLVRAASPVPGVTTLVLRDLPAEPLDDPREWRAWKRLAHRDLPVLDAGPTTAWSPDRAVGGFARPWGGPQLWVSQPLDRDPQPTLTLDWDHTVTFSEVAVVLDDDVEEDLINLHHHTTPFDVVPELVRDYRVEALLADTWTTVAHVTGNRRRHVRHRLEVPVRADAVRLVVLATNGAPCAHVSGLRVWR</sequence>
<organism evidence="5 6">
    <name type="scientific">Luteimicrobium album</name>
    <dbReference type="NCBI Taxonomy" id="1054550"/>
    <lineage>
        <taxon>Bacteria</taxon>
        <taxon>Bacillati</taxon>
        <taxon>Actinomycetota</taxon>
        <taxon>Actinomycetes</taxon>
        <taxon>Micrococcales</taxon>
        <taxon>Luteimicrobium</taxon>
    </lineage>
</organism>
<dbReference type="PANTHER" id="PTHR43498:SF1">
    <property type="entry name" value="COB--COM HETERODISULFIDE REDUCTASE IRON-SULFUR SUBUNIT A"/>
    <property type="match status" value="1"/>
</dbReference>
<dbReference type="InterPro" id="IPR039650">
    <property type="entry name" value="HdrA-like"/>
</dbReference>
<comment type="caution">
    <text evidence="5">The sequence shown here is derived from an EMBL/GenBank/DDBJ whole genome shotgun (WGS) entry which is preliminary data.</text>
</comment>
<dbReference type="Proteomes" id="UP001157091">
    <property type="component" value="Unassembled WGS sequence"/>
</dbReference>
<proteinExistence type="predicted"/>
<keyword evidence="3" id="KW-0408">Iron</keyword>
<dbReference type="EMBL" id="BSUK01000001">
    <property type="protein sequence ID" value="GMA23663.1"/>
    <property type="molecule type" value="Genomic_DNA"/>
</dbReference>
<dbReference type="Pfam" id="PF12831">
    <property type="entry name" value="FAD_oxidored"/>
    <property type="match status" value="1"/>
</dbReference>
<evidence type="ECO:0000256" key="2">
    <source>
        <dbReference type="ARBA" id="ARBA00023002"/>
    </source>
</evidence>
<evidence type="ECO:0000313" key="6">
    <source>
        <dbReference type="Proteomes" id="UP001157091"/>
    </source>
</evidence>
<keyword evidence="6" id="KW-1185">Reference proteome</keyword>